<accession>A0A167JLX5</accession>
<feature type="compositionally biased region" description="Pro residues" evidence="1">
    <location>
        <begin position="73"/>
        <end position="85"/>
    </location>
</feature>
<evidence type="ECO:0000313" key="5">
    <source>
        <dbReference type="Proteomes" id="UP000317257"/>
    </source>
</evidence>
<comment type="caution">
    <text evidence="2">The sequence shown here is derived from an EMBL/GenBank/DDBJ whole genome shotgun (WGS) entry which is preliminary data.</text>
</comment>
<feature type="compositionally biased region" description="Low complexity" evidence="1">
    <location>
        <begin position="13"/>
        <end position="24"/>
    </location>
</feature>
<dbReference type="STRING" id="1081105.A0A167JLX5"/>
<accession>A0A5C6GEH3</accession>
<sequence length="505" mass="55861">MPDPSTSQLSLASSTCNSELSTSSALLRTDDALPAYRQVLATTETTSPRPRHENEYESSRQQQSIVPQEEPELPPPSITYFPPEPSDSNLSVNTYDSRFSDEHLEHEIDSNDESSSTYEPEPIRLQAAEDAAIPPVLPPYRAGPTDPAVEPSDSRTFAYLFPSMCRLSIRHDENTSDGNMNLRVDTVVAPGSTMGSRHGAALGSRRRPVTVQLFHLRMYDLASREFSFRRYCRESGREVCVSKRAYTKSPSTPRGAIHHSVSSALRSVKAPFRRSNASNSSFLSLKAPSASRRPSTASTMTAKSSTSIGGGTDISDSSSGLLAVKNPSTLLVPTDSIKLEFSNYARVEVSRRTAGRYEFEWWGHKYTWRRAVDKMLNTFSFHLVRDDEDNPVAHIAQEIRSPSQIDEDERAGGWVPPCYMWISDQSIIEAMTNVADAIVSTGLIALADDCIRERWQPKKATSGPAPLGLREPHFGTDATSSHGLFSSRGQKFSKPFRSGKQITVY</sequence>
<evidence type="ECO:0000313" key="2">
    <source>
        <dbReference type="EMBL" id="OAA50477.1"/>
    </source>
</evidence>
<evidence type="ECO:0000313" key="3">
    <source>
        <dbReference type="EMBL" id="TWU75840.1"/>
    </source>
</evidence>
<proteinExistence type="predicted"/>
<gene>
    <name evidence="3" type="ORF">ED733_005108</name>
    <name evidence="2" type="ORF">NOR_00927</name>
</gene>
<evidence type="ECO:0000256" key="1">
    <source>
        <dbReference type="SAM" id="MobiDB-lite"/>
    </source>
</evidence>
<dbReference type="OMA" id="VPPCYMW"/>
<feature type="compositionally biased region" description="Low complexity" evidence="1">
    <location>
        <begin position="287"/>
        <end position="311"/>
    </location>
</feature>
<dbReference type="Proteomes" id="UP000243498">
    <property type="component" value="Unassembled WGS sequence"/>
</dbReference>
<protein>
    <submittedName>
        <fullName evidence="2">Uncharacterized protein</fullName>
    </submittedName>
</protein>
<organism evidence="2 4">
    <name type="scientific">Metarhizium rileyi (strain RCEF 4871)</name>
    <name type="common">Nomuraea rileyi</name>
    <dbReference type="NCBI Taxonomy" id="1649241"/>
    <lineage>
        <taxon>Eukaryota</taxon>
        <taxon>Fungi</taxon>
        <taxon>Dikarya</taxon>
        <taxon>Ascomycota</taxon>
        <taxon>Pezizomycotina</taxon>
        <taxon>Sordariomycetes</taxon>
        <taxon>Hypocreomycetidae</taxon>
        <taxon>Hypocreales</taxon>
        <taxon>Clavicipitaceae</taxon>
        <taxon>Metarhizium</taxon>
    </lineage>
</organism>
<dbReference type="Proteomes" id="UP000317257">
    <property type="component" value="Unassembled WGS sequence"/>
</dbReference>
<reference evidence="3" key="3">
    <citation type="journal article" date="2019" name="Microbiol. Resour. Announc.">
        <title>Genome Sequence of Metarhizium rileyi, a Microbial Control Agent for Lepidoptera.</title>
        <authorList>
            <person name="Binneck E."/>
            <person name="Lastra C.C.L."/>
            <person name="Sosa-Gomez D.R."/>
        </authorList>
    </citation>
    <scope>NUCLEOTIDE SEQUENCE</scope>
    <source>
        <strain evidence="3">Cep018-CH2</strain>
    </source>
</reference>
<feature type="region of interest" description="Disordered" evidence="1">
    <location>
        <begin position="283"/>
        <end position="311"/>
    </location>
</feature>
<evidence type="ECO:0000313" key="4">
    <source>
        <dbReference type="Proteomes" id="UP000243498"/>
    </source>
</evidence>
<dbReference type="EMBL" id="AZHC01000002">
    <property type="protein sequence ID" value="OAA50477.1"/>
    <property type="molecule type" value="Genomic_DNA"/>
</dbReference>
<reference evidence="5" key="2">
    <citation type="submission" date="2018-12" db="EMBL/GenBank/DDBJ databases">
        <title>The complete genome of Metarhizium rileyi, a key fungal pathogen of Lepidoptera.</title>
        <authorList>
            <person name="Binneck E."/>
            <person name="Lastra C.C.L."/>
            <person name="Sosa-Gomez D.R."/>
        </authorList>
    </citation>
    <scope>NUCLEOTIDE SEQUENCE [LARGE SCALE GENOMIC DNA]</scope>
    <source>
        <strain evidence="5">Cep018-CH2</strain>
    </source>
</reference>
<dbReference type="EMBL" id="SBHS01000006">
    <property type="protein sequence ID" value="TWU75840.1"/>
    <property type="molecule type" value="Genomic_DNA"/>
</dbReference>
<dbReference type="OrthoDB" id="5317787at2759"/>
<keyword evidence="4" id="KW-1185">Reference proteome</keyword>
<name>A0A167JLX5_METRR</name>
<feature type="region of interest" description="Disordered" evidence="1">
    <location>
        <begin position="1"/>
        <end position="94"/>
    </location>
</feature>
<feature type="compositionally biased region" description="Polar residues" evidence="1">
    <location>
        <begin position="1"/>
        <end position="12"/>
    </location>
</feature>
<reference evidence="2 4" key="1">
    <citation type="journal article" date="2016" name="Genome Biol. Evol.">
        <title>Divergent and convergent evolution of fungal pathogenicity.</title>
        <authorList>
            <person name="Shang Y."/>
            <person name="Xiao G."/>
            <person name="Zheng P."/>
            <person name="Cen K."/>
            <person name="Zhan S."/>
            <person name="Wang C."/>
        </authorList>
    </citation>
    <scope>NUCLEOTIDE SEQUENCE [LARGE SCALE GENOMIC DNA]</scope>
    <source>
        <strain evidence="2 4">RCEF 4871</strain>
    </source>
</reference>
<dbReference type="AlphaFoldDB" id="A0A167JLX5"/>